<sequence>MNRKEIIKQLQSKTGNSNVSLPAWIDFEIHEGVLLVGISLEGIFKNMQEDDSAFEGWAICLKAWMPELIKRVQISWNALVPEGEQKLHYNRFKYRVWKFVQNYEWTITNSDSFDNYDISNCVMNFPKKEAQEKAENIESTMERDYVSAHCSEYDVINHQLPVGVFDKKVSALNRVFPGGNSQIDIWAMKDDVLHIFELKDKNNKKVGIISELMFYVNIMDDLMTHYINYPEDAKKIKLKVLSKGNKYVKRNMFASKHIGIEVNIKFWITLLHSFKNA</sequence>
<organism evidence="1">
    <name type="scientific">termite gut metagenome</name>
    <dbReference type="NCBI Taxonomy" id="433724"/>
    <lineage>
        <taxon>unclassified sequences</taxon>
        <taxon>metagenomes</taxon>
        <taxon>organismal metagenomes</taxon>
    </lineage>
</organism>
<reference evidence="1" key="1">
    <citation type="submission" date="2019-03" db="EMBL/GenBank/DDBJ databases">
        <title>Single cell metagenomics reveals metabolic interactions within the superorganism composed of flagellate Streblomastix strix and complex community of Bacteroidetes bacteria on its surface.</title>
        <authorList>
            <person name="Treitli S.C."/>
            <person name="Kolisko M."/>
            <person name="Husnik F."/>
            <person name="Keeling P."/>
            <person name="Hampl V."/>
        </authorList>
    </citation>
    <scope>NUCLEOTIDE SEQUENCE</scope>
    <source>
        <strain evidence="1">STM</strain>
    </source>
</reference>
<proteinExistence type="predicted"/>
<protein>
    <submittedName>
        <fullName evidence="1">Uncharacterized protein</fullName>
    </submittedName>
</protein>
<comment type="caution">
    <text evidence="1">The sequence shown here is derived from an EMBL/GenBank/DDBJ whole genome shotgun (WGS) entry which is preliminary data.</text>
</comment>
<dbReference type="EMBL" id="SNRY01001317">
    <property type="protein sequence ID" value="KAA6331845.1"/>
    <property type="molecule type" value="Genomic_DNA"/>
</dbReference>
<gene>
    <name evidence="1" type="ORF">EZS27_019590</name>
</gene>
<name>A0A5J4REU7_9ZZZZ</name>
<dbReference type="AlphaFoldDB" id="A0A5J4REU7"/>
<evidence type="ECO:0000313" key="1">
    <source>
        <dbReference type="EMBL" id="KAA6331845.1"/>
    </source>
</evidence>
<accession>A0A5J4REU7</accession>